<evidence type="ECO:0000313" key="3">
    <source>
        <dbReference type="Proteomes" id="UP001218218"/>
    </source>
</evidence>
<comment type="caution">
    <text evidence="2">The sequence shown here is derived from an EMBL/GenBank/DDBJ whole genome shotgun (WGS) entry which is preliminary data.</text>
</comment>
<dbReference type="AlphaFoldDB" id="A0AAD6Z6R1"/>
<proteinExistence type="predicted"/>
<dbReference type="Proteomes" id="UP001218218">
    <property type="component" value="Unassembled WGS sequence"/>
</dbReference>
<feature type="compositionally biased region" description="Pro residues" evidence="1">
    <location>
        <begin position="29"/>
        <end position="39"/>
    </location>
</feature>
<protein>
    <submittedName>
        <fullName evidence="2">Uncharacterized protein</fullName>
    </submittedName>
</protein>
<gene>
    <name evidence="2" type="ORF">DFH08DRAFT_823359</name>
</gene>
<name>A0AAD6Z6R1_9AGAR</name>
<reference evidence="2" key="1">
    <citation type="submission" date="2023-03" db="EMBL/GenBank/DDBJ databases">
        <title>Massive genome expansion in bonnet fungi (Mycena s.s.) driven by repeated elements and novel gene families across ecological guilds.</title>
        <authorList>
            <consortium name="Lawrence Berkeley National Laboratory"/>
            <person name="Harder C.B."/>
            <person name="Miyauchi S."/>
            <person name="Viragh M."/>
            <person name="Kuo A."/>
            <person name="Thoen E."/>
            <person name="Andreopoulos B."/>
            <person name="Lu D."/>
            <person name="Skrede I."/>
            <person name="Drula E."/>
            <person name="Henrissat B."/>
            <person name="Morin E."/>
            <person name="Kohler A."/>
            <person name="Barry K."/>
            <person name="LaButti K."/>
            <person name="Morin E."/>
            <person name="Salamov A."/>
            <person name="Lipzen A."/>
            <person name="Mereny Z."/>
            <person name="Hegedus B."/>
            <person name="Baldrian P."/>
            <person name="Stursova M."/>
            <person name="Weitz H."/>
            <person name="Taylor A."/>
            <person name="Grigoriev I.V."/>
            <person name="Nagy L.G."/>
            <person name="Martin F."/>
            <person name="Kauserud H."/>
        </authorList>
    </citation>
    <scope>NUCLEOTIDE SEQUENCE</scope>
    <source>
        <strain evidence="2">CBHHK002</strain>
    </source>
</reference>
<sequence length="269" mass="30300">MSDSSFGRYPFVRRSPRANLCLPSIDRPCSPPEASPSPGGPNWHPCHSAQMSRDRDKDILALDFLSIRSLQVSQSGDPSPTFYVARLNQWLAHPPHPVRMLLRRPSYRSYGARCNGFLDSHFRFLYFALSVRKQTPLVRSYPSVAGPSHSNQRAGDRAFPTPSSVCLRIVCEAKIVPIPFHETIHPDQNTRGNFRGEKRFSERLHTRTGLSLILKGVNHSWVDDVQESEDGSGHIILLFVSEVKVPALSTKRQWTPTRWSSTWGVSAIS</sequence>
<organism evidence="2 3">
    <name type="scientific">Mycena albidolilacea</name>
    <dbReference type="NCBI Taxonomy" id="1033008"/>
    <lineage>
        <taxon>Eukaryota</taxon>
        <taxon>Fungi</taxon>
        <taxon>Dikarya</taxon>
        <taxon>Basidiomycota</taxon>
        <taxon>Agaricomycotina</taxon>
        <taxon>Agaricomycetes</taxon>
        <taxon>Agaricomycetidae</taxon>
        <taxon>Agaricales</taxon>
        <taxon>Marasmiineae</taxon>
        <taxon>Mycenaceae</taxon>
        <taxon>Mycena</taxon>
    </lineage>
</organism>
<dbReference type="EMBL" id="JARIHO010000081">
    <property type="protein sequence ID" value="KAJ7309415.1"/>
    <property type="molecule type" value="Genomic_DNA"/>
</dbReference>
<evidence type="ECO:0000256" key="1">
    <source>
        <dbReference type="SAM" id="MobiDB-lite"/>
    </source>
</evidence>
<feature type="region of interest" description="Disordered" evidence="1">
    <location>
        <begin position="29"/>
        <end position="49"/>
    </location>
</feature>
<accession>A0AAD6Z6R1</accession>
<evidence type="ECO:0000313" key="2">
    <source>
        <dbReference type="EMBL" id="KAJ7309415.1"/>
    </source>
</evidence>
<keyword evidence="3" id="KW-1185">Reference proteome</keyword>